<dbReference type="Proteomes" id="UP000239936">
    <property type="component" value="Unassembled WGS sequence"/>
</dbReference>
<keyword evidence="1" id="KW-1133">Transmembrane helix</keyword>
<dbReference type="AlphaFoldDB" id="A0A2S7XNT0"/>
<keyword evidence="3" id="KW-1185">Reference proteome</keyword>
<keyword evidence="1" id="KW-0812">Transmembrane</keyword>
<organism evidence="2 3">
    <name type="scientific">Chromatium okenii</name>
    <dbReference type="NCBI Taxonomy" id="61644"/>
    <lineage>
        <taxon>Bacteria</taxon>
        <taxon>Pseudomonadati</taxon>
        <taxon>Pseudomonadota</taxon>
        <taxon>Gammaproteobacteria</taxon>
        <taxon>Chromatiales</taxon>
        <taxon>Chromatiaceae</taxon>
        <taxon>Chromatium</taxon>
    </lineage>
</organism>
<dbReference type="EMBL" id="PPGH01000037">
    <property type="protein sequence ID" value="PQJ95082.1"/>
    <property type="molecule type" value="Genomic_DNA"/>
</dbReference>
<feature type="transmembrane region" description="Helical" evidence="1">
    <location>
        <begin position="52"/>
        <end position="74"/>
    </location>
</feature>
<evidence type="ECO:0000313" key="2">
    <source>
        <dbReference type="EMBL" id="PQJ95082.1"/>
    </source>
</evidence>
<name>A0A2S7XNT0_9GAMM</name>
<evidence type="ECO:0000256" key="1">
    <source>
        <dbReference type="SAM" id="Phobius"/>
    </source>
</evidence>
<gene>
    <name evidence="2" type="ORF">CXB77_12245</name>
</gene>
<proteinExistence type="predicted"/>
<keyword evidence="1" id="KW-0472">Membrane</keyword>
<comment type="caution">
    <text evidence="2">The sequence shown here is derived from an EMBL/GenBank/DDBJ whole genome shotgun (WGS) entry which is preliminary data.</text>
</comment>
<protein>
    <submittedName>
        <fullName evidence="2">Uncharacterized protein</fullName>
    </submittedName>
</protein>
<reference evidence="2 3" key="1">
    <citation type="submission" date="2018-01" db="EMBL/GenBank/DDBJ databases">
        <title>The complete genome sequence of Chromatium okenii LaCa, a purple sulfur bacterium with a turbulent life.</title>
        <authorList>
            <person name="Luedin S.M."/>
            <person name="Liechti N."/>
            <person name="Storelli N."/>
            <person name="Danza F."/>
            <person name="Wittwer M."/>
            <person name="Pothier J.F."/>
            <person name="Tonolla M.A."/>
        </authorList>
    </citation>
    <scope>NUCLEOTIDE SEQUENCE [LARGE SCALE GENOMIC DNA]</scope>
    <source>
        <strain evidence="2 3">LaCa</strain>
    </source>
</reference>
<sequence>MKTRCNITSFISIPKFICRYCFRSKIAKQLAGYFEGLYQVDDITLRSIRNDVVHILLLVVIVVFATSIVLYPLIISLTAI</sequence>
<evidence type="ECO:0000313" key="3">
    <source>
        <dbReference type="Proteomes" id="UP000239936"/>
    </source>
</evidence>
<accession>A0A2S7XNT0</accession>